<organism evidence="3 4">
    <name type="scientific">Tetrapyrgos nigripes</name>
    <dbReference type="NCBI Taxonomy" id="182062"/>
    <lineage>
        <taxon>Eukaryota</taxon>
        <taxon>Fungi</taxon>
        <taxon>Dikarya</taxon>
        <taxon>Basidiomycota</taxon>
        <taxon>Agaricomycotina</taxon>
        <taxon>Agaricomycetes</taxon>
        <taxon>Agaricomycetidae</taxon>
        <taxon>Agaricales</taxon>
        <taxon>Marasmiineae</taxon>
        <taxon>Marasmiaceae</taxon>
        <taxon>Tetrapyrgos</taxon>
    </lineage>
</organism>
<dbReference type="OrthoDB" id="3261349at2759"/>
<reference evidence="3 4" key="1">
    <citation type="journal article" date="2020" name="ISME J.">
        <title>Uncovering the hidden diversity of litter-decomposition mechanisms in mushroom-forming fungi.</title>
        <authorList>
            <person name="Floudas D."/>
            <person name="Bentzer J."/>
            <person name="Ahren D."/>
            <person name="Johansson T."/>
            <person name="Persson P."/>
            <person name="Tunlid A."/>
        </authorList>
    </citation>
    <scope>NUCLEOTIDE SEQUENCE [LARGE SCALE GENOMIC DNA]</scope>
    <source>
        <strain evidence="3 4">CBS 291.85</strain>
    </source>
</reference>
<feature type="transmembrane region" description="Helical" evidence="1">
    <location>
        <begin position="124"/>
        <end position="142"/>
    </location>
</feature>
<accession>A0A8H5H1D5</accession>
<proteinExistence type="predicted"/>
<sequence length="332" mass="37277">MNHVKSIEVTTLDVSISEAFRCMAGLNSTVEGMSSSSADVELRLELFWSQCVELASFIILYYDYALTFPDEVEFFWKRSCRAFFAILFYTNRYLSVFGNLPHFLVRFGLEQLSVCKTLELYNQYFVSINQLVISTIFIHRVYAMYAQNFRILCVLVIALAGVIANGLFQWYRSKGAIGTSPDAIMAKVCLSTYTDLQGKHMIFYWLGVVAFDMLVFALTLKKSMQLKATYLGSNLWDVVTRDGILYFGAITLSNGSNILVFAIEEGYMKTLLANLVNIVASVMTSRLMLNLRGASQDLKTSRNTVESLSLPLSTNGAVSLATLWDPECTIAN</sequence>
<feature type="transmembrane region" description="Helical" evidence="1">
    <location>
        <begin position="82"/>
        <end position="104"/>
    </location>
</feature>
<dbReference type="AlphaFoldDB" id="A0A8H5H1D5"/>
<comment type="caution">
    <text evidence="3">The sequence shown here is derived from an EMBL/GenBank/DDBJ whole genome shotgun (WGS) entry which is preliminary data.</text>
</comment>
<feature type="domain" description="DUF6533" evidence="2">
    <location>
        <begin position="51"/>
        <end position="96"/>
    </location>
</feature>
<gene>
    <name evidence="3" type="ORF">D9758_000513</name>
</gene>
<dbReference type="EMBL" id="JAACJM010000001">
    <property type="protein sequence ID" value="KAF5374891.1"/>
    <property type="molecule type" value="Genomic_DNA"/>
</dbReference>
<feature type="transmembrane region" description="Helical" evidence="1">
    <location>
        <begin position="202"/>
        <end position="220"/>
    </location>
</feature>
<keyword evidence="1" id="KW-0472">Membrane</keyword>
<dbReference type="Pfam" id="PF20151">
    <property type="entry name" value="DUF6533"/>
    <property type="match status" value="1"/>
</dbReference>
<feature type="transmembrane region" description="Helical" evidence="1">
    <location>
        <begin position="149"/>
        <end position="171"/>
    </location>
</feature>
<keyword evidence="1" id="KW-1133">Transmembrane helix</keyword>
<name>A0A8H5H1D5_9AGAR</name>
<keyword evidence="1" id="KW-0812">Transmembrane</keyword>
<evidence type="ECO:0000313" key="3">
    <source>
        <dbReference type="EMBL" id="KAF5374891.1"/>
    </source>
</evidence>
<protein>
    <recommendedName>
        <fullName evidence="2">DUF6533 domain-containing protein</fullName>
    </recommendedName>
</protein>
<evidence type="ECO:0000259" key="2">
    <source>
        <dbReference type="Pfam" id="PF20151"/>
    </source>
</evidence>
<dbReference type="InterPro" id="IPR045340">
    <property type="entry name" value="DUF6533"/>
</dbReference>
<dbReference type="Proteomes" id="UP000559256">
    <property type="component" value="Unassembled WGS sequence"/>
</dbReference>
<keyword evidence="4" id="KW-1185">Reference proteome</keyword>
<evidence type="ECO:0000313" key="4">
    <source>
        <dbReference type="Proteomes" id="UP000559256"/>
    </source>
</evidence>
<evidence type="ECO:0000256" key="1">
    <source>
        <dbReference type="SAM" id="Phobius"/>
    </source>
</evidence>